<gene>
    <name evidence="2" type="ORF">CSUI_006055</name>
</gene>
<organism evidence="2 3">
    <name type="scientific">Cystoisospora suis</name>
    <dbReference type="NCBI Taxonomy" id="483139"/>
    <lineage>
        <taxon>Eukaryota</taxon>
        <taxon>Sar</taxon>
        <taxon>Alveolata</taxon>
        <taxon>Apicomplexa</taxon>
        <taxon>Conoidasida</taxon>
        <taxon>Coccidia</taxon>
        <taxon>Eucoccidiorida</taxon>
        <taxon>Eimeriorina</taxon>
        <taxon>Sarcocystidae</taxon>
        <taxon>Cystoisospora</taxon>
    </lineage>
</organism>
<reference evidence="2 3" key="1">
    <citation type="journal article" date="2017" name="Int. J. Parasitol.">
        <title>The genome of the protozoan parasite Cystoisospora suis and a reverse vaccinology approach to identify vaccine candidates.</title>
        <authorList>
            <person name="Palmieri N."/>
            <person name="Shrestha A."/>
            <person name="Ruttkowski B."/>
            <person name="Beck T."/>
            <person name="Vogl C."/>
            <person name="Tomley F."/>
            <person name="Blake D.P."/>
            <person name="Joachim A."/>
        </authorList>
    </citation>
    <scope>NUCLEOTIDE SEQUENCE [LARGE SCALE GENOMIC DNA]</scope>
    <source>
        <strain evidence="2 3">Wien I</strain>
    </source>
</reference>
<feature type="region of interest" description="Disordered" evidence="1">
    <location>
        <begin position="249"/>
        <end position="283"/>
    </location>
</feature>
<feature type="compositionally biased region" description="Basic and acidic residues" evidence="1">
    <location>
        <begin position="13"/>
        <end position="22"/>
    </location>
</feature>
<protein>
    <submittedName>
        <fullName evidence="2">Flagellar associated protein</fullName>
    </submittedName>
</protein>
<dbReference type="AlphaFoldDB" id="A0A2C6KVE7"/>
<keyword evidence="2" id="KW-0282">Flagellum</keyword>
<sequence>MQGQGRTAWPSTRLERLRESPGARKVSAGAVRVQATAARRSVLPQGVGNRRLLPPTTTPLAFSSQVSYVASHPSLKSRNPLVQRSTIGKAKPLNPESSVVSPDHCYGFRAAENSKNNARAVLHEWQLHRPSSPRQDMPNFRAINKRGLLHGAVTAKGLTAYRKSNPVFSSRQRGSFLRTSPLPSEHNPCHCYGYKAPPEPGMRQLIQNAYGLAQMQLLARRCQAHEGNREVDEIKMRLIRLTKAARGHASGRYKRYEQPEQNPHNGGLQPYLGRQKPESSPQLFKMKRFLKVPARTSSWWNSSPL</sequence>
<dbReference type="VEuPathDB" id="ToxoDB:CSUI_006055"/>
<evidence type="ECO:0000313" key="2">
    <source>
        <dbReference type="EMBL" id="PHJ20114.1"/>
    </source>
</evidence>
<keyword evidence="2" id="KW-0969">Cilium</keyword>
<dbReference type="PANTHER" id="PTHR28617">
    <property type="entry name" value="CILIA- AND FLAGELLA-ASSOCIATED PROTEIN 77"/>
    <property type="match status" value="1"/>
</dbReference>
<dbReference type="OrthoDB" id="329456at2759"/>
<name>A0A2C6KVE7_9APIC</name>
<dbReference type="GeneID" id="94429431"/>
<dbReference type="Pfam" id="PF14825">
    <property type="entry name" value="CFAP77"/>
    <property type="match status" value="1"/>
</dbReference>
<dbReference type="InterPro" id="IPR029147">
    <property type="entry name" value="CFAP77"/>
</dbReference>
<dbReference type="RefSeq" id="XP_067921805.1">
    <property type="nucleotide sequence ID" value="XM_068066220.1"/>
</dbReference>
<dbReference type="EMBL" id="MIGC01003020">
    <property type="protein sequence ID" value="PHJ20114.1"/>
    <property type="molecule type" value="Genomic_DNA"/>
</dbReference>
<keyword evidence="2" id="KW-0966">Cell projection</keyword>
<evidence type="ECO:0000313" key="3">
    <source>
        <dbReference type="Proteomes" id="UP000221165"/>
    </source>
</evidence>
<comment type="caution">
    <text evidence="2">The sequence shown here is derived from an EMBL/GenBank/DDBJ whole genome shotgun (WGS) entry which is preliminary data.</text>
</comment>
<dbReference type="Proteomes" id="UP000221165">
    <property type="component" value="Unassembled WGS sequence"/>
</dbReference>
<accession>A0A2C6KVE7</accession>
<keyword evidence="3" id="KW-1185">Reference proteome</keyword>
<evidence type="ECO:0000256" key="1">
    <source>
        <dbReference type="SAM" id="MobiDB-lite"/>
    </source>
</evidence>
<dbReference type="PANTHER" id="PTHR28617:SF1">
    <property type="entry name" value="CILIA- AND FLAGELLA-ASSOCIATED PROTEIN 77"/>
    <property type="match status" value="1"/>
</dbReference>
<proteinExistence type="predicted"/>
<feature type="region of interest" description="Disordered" evidence="1">
    <location>
        <begin position="1"/>
        <end position="26"/>
    </location>
</feature>